<feature type="transmembrane region" description="Helical" evidence="1">
    <location>
        <begin position="48"/>
        <end position="65"/>
    </location>
</feature>
<evidence type="ECO:0008006" key="4">
    <source>
        <dbReference type="Google" id="ProtNLM"/>
    </source>
</evidence>
<keyword evidence="1" id="KW-0812">Transmembrane</keyword>
<name>A0A2N3HIQ4_9FLAO</name>
<evidence type="ECO:0000313" key="3">
    <source>
        <dbReference type="Proteomes" id="UP000233435"/>
    </source>
</evidence>
<reference evidence="2 3" key="1">
    <citation type="submission" date="2017-12" db="EMBL/GenBank/DDBJ databases">
        <title>Confluentibacter flavum sp. nov., isolated from the saline lake.</title>
        <authorList>
            <person name="Yu L."/>
        </authorList>
    </citation>
    <scope>NUCLEOTIDE SEQUENCE [LARGE SCALE GENOMIC DNA]</scope>
    <source>
        <strain evidence="2 3">3B</strain>
    </source>
</reference>
<gene>
    <name evidence="2" type="ORF">CSW08_11705</name>
</gene>
<accession>A0A2N3HIQ4</accession>
<protein>
    <recommendedName>
        <fullName evidence="4">DUF3185 domain-containing protein</fullName>
    </recommendedName>
</protein>
<keyword evidence="1" id="KW-1133">Transmembrane helix</keyword>
<evidence type="ECO:0000313" key="2">
    <source>
        <dbReference type="EMBL" id="PKQ44774.1"/>
    </source>
</evidence>
<organism evidence="2 3">
    <name type="scientific">Confluentibacter flavum</name>
    <dbReference type="NCBI Taxonomy" id="1909700"/>
    <lineage>
        <taxon>Bacteria</taxon>
        <taxon>Pseudomonadati</taxon>
        <taxon>Bacteroidota</taxon>
        <taxon>Flavobacteriia</taxon>
        <taxon>Flavobacteriales</taxon>
        <taxon>Flavobacteriaceae</taxon>
        <taxon>Confluentibacter</taxon>
    </lineage>
</organism>
<dbReference type="AlphaFoldDB" id="A0A2N3HIQ4"/>
<feature type="transmembrane region" description="Helical" evidence="1">
    <location>
        <begin position="93"/>
        <end position="111"/>
    </location>
</feature>
<comment type="caution">
    <text evidence="2">The sequence shown here is derived from an EMBL/GenBank/DDBJ whole genome shotgun (WGS) entry which is preliminary data.</text>
</comment>
<dbReference type="Proteomes" id="UP000233435">
    <property type="component" value="Unassembled WGS sequence"/>
</dbReference>
<sequence>MLAPVRFARVLRKILVHKHVSSNCRAARIGRDAIINTFKNQNMKTNKIIGAILIIVSLVMGYLAYNKISESTQSVNLLGLKVEASDESGKTEGYLFLGLAVILLGGGIYTLNKSK</sequence>
<proteinExistence type="predicted"/>
<evidence type="ECO:0000256" key="1">
    <source>
        <dbReference type="SAM" id="Phobius"/>
    </source>
</evidence>
<dbReference type="EMBL" id="PJEO01000042">
    <property type="protein sequence ID" value="PKQ44774.1"/>
    <property type="molecule type" value="Genomic_DNA"/>
</dbReference>
<keyword evidence="3" id="KW-1185">Reference proteome</keyword>
<keyword evidence="1" id="KW-0472">Membrane</keyword>